<evidence type="ECO:0000313" key="3">
    <source>
        <dbReference type="Proteomes" id="UP000324233"/>
    </source>
</evidence>
<dbReference type="Pfam" id="PF01740">
    <property type="entry name" value="STAS"/>
    <property type="match status" value="1"/>
</dbReference>
<name>A0A5B9WEE8_9BACT</name>
<dbReference type="InterPro" id="IPR036513">
    <property type="entry name" value="STAS_dom_sf"/>
</dbReference>
<dbReference type="AlphaFoldDB" id="A0A5B9WEE8"/>
<dbReference type="Proteomes" id="UP000324233">
    <property type="component" value="Chromosome"/>
</dbReference>
<organism evidence="2 3">
    <name type="scientific">Aquisphaera giovannonii</name>
    <dbReference type="NCBI Taxonomy" id="406548"/>
    <lineage>
        <taxon>Bacteria</taxon>
        <taxon>Pseudomonadati</taxon>
        <taxon>Planctomycetota</taxon>
        <taxon>Planctomycetia</taxon>
        <taxon>Isosphaerales</taxon>
        <taxon>Isosphaeraceae</taxon>
        <taxon>Aquisphaera</taxon>
    </lineage>
</organism>
<sequence>MKLTARNVENGIVSLHNTGEIRLGDRPADKGAAEALLGPGCYTRKVLFDLKNTSFIDSAGVGWIVRFHKLCEQSGGMLVLHSPQPAIVAILRLLHMDRFLHIVDDEAAARAMAGAEAPAR</sequence>
<evidence type="ECO:0000259" key="1">
    <source>
        <dbReference type="PROSITE" id="PS50801"/>
    </source>
</evidence>
<dbReference type="OrthoDB" id="289401at2"/>
<dbReference type="KEGG" id="agv:OJF2_72130"/>
<dbReference type="PROSITE" id="PS50801">
    <property type="entry name" value="STAS"/>
    <property type="match status" value="1"/>
</dbReference>
<accession>A0A5B9WEE8</accession>
<dbReference type="GO" id="GO:0043856">
    <property type="term" value="F:anti-sigma factor antagonist activity"/>
    <property type="evidence" value="ECO:0007669"/>
    <property type="project" value="TreeGrafter"/>
</dbReference>
<dbReference type="PANTHER" id="PTHR33495:SF2">
    <property type="entry name" value="ANTI-SIGMA FACTOR ANTAGONIST TM_1081-RELATED"/>
    <property type="match status" value="1"/>
</dbReference>
<dbReference type="PANTHER" id="PTHR33495">
    <property type="entry name" value="ANTI-SIGMA FACTOR ANTAGONIST TM_1081-RELATED-RELATED"/>
    <property type="match status" value="1"/>
</dbReference>
<feature type="domain" description="STAS" evidence="1">
    <location>
        <begin position="1"/>
        <end position="94"/>
    </location>
</feature>
<dbReference type="EMBL" id="CP042997">
    <property type="protein sequence ID" value="QEH38609.1"/>
    <property type="molecule type" value="Genomic_DNA"/>
</dbReference>
<dbReference type="InterPro" id="IPR002645">
    <property type="entry name" value="STAS_dom"/>
</dbReference>
<proteinExistence type="predicted"/>
<dbReference type="RefSeq" id="WP_148598037.1">
    <property type="nucleotide sequence ID" value="NZ_CP042997.1"/>
</dbReference>
<protein>
    <submittedName>
        <fullName evidence="2">Anti-sigma factor antagonist</fullName>
    </submittedName>
</protein>
<evidence type="ECO:0000313" key="2">
    <source>
        <dbReference type="EMBL" id="QEH38609.1"/>
    </source>
</evidence>
<dbReference type="Gene3D" id="3.30.750.24">
    <property type="entry name" value="STAS domain"/>
    <property type="match status" value="1"/>
</dbReference>
<dbReference type="SUPFAM" id="SSF52091">
    <property type="entry name" value="SpoIIaa-like"/>
    <property type="match status" value="1"/>
</dbReference>
<gene>
    <name evidence="2" type="ORF">OJF2_72130</name>
</gene>
<dbReference type="CDD" id="cd07043">
    <property type="entry name" value="STAS_anti-anti-sigma_factors"/>
    <property type="match status" value="1"/>
</dbReference>
<reference evidence="2 3" key="1">
    <citation type="submission" date="2019-08" db="EMBL/GenBank/DDBJ databases">
        <title>Deep-cultivation of Planctomycetes and their phenomic and genomic characterization uncovers novel biology.</title>
        <authorList>
            <person name="Wiegand S."/>
            <person name="Jogler M."/>
            <person name="Boedeker C."/>
            <person name="Pinto D."/>
            <person name="Vollmers J."/>
            <person name="Rivas-Marin E."/>
            <person name="Kohn T."/>
            <person name="Peeters S.H."/>
            <person name="Heuer A."/>
            <person name="Rast P."/>
            <person name="Oberbeckmann S."/>
            <person name="Bunk B."/>
            <person name="Jeske O."/>
            <person name="Meyerdierks A."/>
            <person name="Storesund J.E."/>
            <person name="Kallscheuer N."/>
            <person name="Luecker S."/>
            <person name="Lage O.M."/>
            <person name="Pohl T."/>
            <person name="Merkel B.J."/>
            <person name="Hornburger P."/>
            <person name="Mueller R.-W."/>
            <person name="Bruemmer F."/>
            <person name="Labrenz M."/>
            <person name="Spormann A.M."/>
            <person name="Op den Camp H."/>
            <person name="Overmann J."/>
            <person name="Amann R."/>
            <person name="Jetten M.S.M."/>
            <person name="Mascher T."/>
            <person name="Medema M.H."/>
            <person name="Devos D.P."/>
            <person name="Kaster A.-K."/>
            <person name="Ovreas L."/>
            <person name="Rohde M."/>
            <person name="Galperin M.Y."/>
            <person name="Jogler C."/>
        </authorList>
    </citation>
    <scope>NUCLEOTIDE SEQUENCE [LARGE SCALE GENOMIC DNA]</scope>
    <source>
        <strain evidence="2 3">OJF2</strain>
    </source>
</reference>
<keyword evidence="3" id="KW-1185">Reference proteome</keyword>